<dbReference type="Proteomes" id="UP000092651">
    <property type="component" value="Unassembled WGS sequence"/>
</dbReference>
<gene>
    <name evidence="1" type="ORF">BBI01_02325</name>
</gene>
<protein>
    <submittedName>
        <fullName evidence="1">Uncharacterized protein</fullName>
    </submittedName>
</protein>
<organism evidence="1 2">
    <name type="scientific">Chryseobacterium artocarpi</name>
    <dbReference type="NCBI Taxonomy" id="1414727"/>
    <lineage>
        <taxon>Bacteria</taxon>
        <taxon>Pseudomonadati</taxon>
        <taxon>Bacteroidota</taxon>
        <taxon>Flavobacteriia</taxon>
        <taxon>Flavobacteriales</taxon>
        <taxon>Weeksellaceae</taxon>
        <taxon>Chryseobacterium group</taxon>
        <taxon>Chryseobacterium</taxon>
    </lineage>
</organism>
<dbReference type="EMBL" id="MAYH01000001">
    <property type="protein sequence ID" value="OCA77317.1"/>
    <property type="molecule type" value="Genomic_DNA"/>
</dbReference>
<sequence length="392" mass="46215">MKKNITLLLTLPFCVIFAQQTKVCKCFQLEKVKDSIASHSINKFFPISEEEALNPPYHFVSVEFVNGQKSLKKKSHLKRPKLVKTVADIPSNLIIKQGELNDSKAILYADERFDFKSYYVKISKDNGKTWKNYFTGLIVNNNYFFKRNSQYPLWKDQDHLQIETDIRRMIKSAVLPDMQPVYETVKSNALITFDLNEITKDSDEDGINDIEEIKMLFTNPYSKDTDEDGINDSEDKNPRYRNPNNDFSKLWEGILYGYYEFIQKSDPVNEEFNINLTTFREDMKKQREDLPSKRNNFMNSLRDKVIVTEDEYLRGIEPYDEKIIFMSLKEYSIYKTFTHSDWSDIFYSKMFQCDELPDTYVLLVNAETTGYTYLIKRTSSGWNVKVIDHWIA</sequence>
<dbReference type="SUPFAM" id="SSF103647">
    <property type="entry name" value="TSP type-3 repeat"/>
    <property type="match status" value="1"/>
</dbReference>
<name>A0A1B9A0E1_9FLAO</name>
<dbReference type="InterPro" id="IPR028974">
    <property type="entry name" value="TSP_type-3_rpt"/>
</dbReference>
<dbReference type="Gene3D" id="4.10.1080.10">
    <property type="entry name" value="TSP type-3 repeat"/>
    <property type="match status" value="1"/>
</dbReference>
<dbReference type="AlphaFoldDB" id="A0A1B9A0E1"/>
<proteinExistence type="predicted"/>
<evidence type="ECO:0000313" key="1">
    <source>
        <dbReference type="EMBL" id="OCA77317.1"/>
    </source>
</evidence>
<keyword evidence="2" id="KW-1185">Reference proteome</keyword>
<reference evidence="1 2" key="1">
    <citation type="submission" date="2016-07" db="EMBL/GenBank/DDBJ databases">
        <authorList>
            <person name="Jeong J.-J."/>
            <person name="Kim D.W."/>
            <person name="Sang M.K."/>
            <person name="Choi I.-G."/>
            <person name="Kim K.D."/>
        </authorList>
    </citation>
    <scope>NUCLEOTIDE SEQUENCE [LARGE SCALE GENOMIC DNA]</scope>
    <source>
        <strain evidence="1 2">UTM-3</strain>
    </source>
</reference>
<dbReference type="RefSeq" id="WP_065393071.1">
    <property type="nucleotide sequence ID" value="NZ_MAYH01000001.1"/>
</dbReference>
<comment type="caution">
    <text evidence="1">The sequence shown here is derived from an EMBL/GenBank/DDBJ whole genome shotgun (WGS) entry which is preliminary data.</text>
</comment>
<accession>A0A1B9A0E1</accession>
<dbReference type="GO" id="GO:0005509">
    <property type="term" value="F:calcium ion binding"/>
    <property type="evidence" value="ECO:0007669"/>
    <property type="project" value="InterPro"/>
</dbReference>
<dbReference type="OrthoDB" id="1245292at2"/>
<evidence type="ECO:0000313" key="2">
    <source>
        <dbReference type="Proteomes" id="UP000092651"/>
    </source>
</evidence>